<evidence type="ECO:0000313" key="6">
    <source>
        <dbReference type="EMBL" id="ORZ19806.1"/>
    </source>
</evidence>
<feature type="region of interest" description="Disordered" evidence="5">
    <location>
        <begin position="1"/>
        <end position="26"/>
    </location>
</feature>
<feature type="compositionally biased region" description="Basic residues" evidence="5">
    <location>
        <begin position="1"/>
        <end position="11"/>
    </location>
</feature>
<evidence type="ECO:0000256" key="5">
    <source>
        <dbReference type="SAM" id="MobiDB-lite"/>
    </source>
</evidence>
<evidence type="ECO:0000256" key="4">
    <source>
        <dbReference type="ARBA" id="ARBA00023242"/>
    </source>
</evidence>
<dbReference type="GO" id="GO:0030686">
    <property type="term" value="C:90S preribosome"/>
    <property type="evidence" value="ECO:0007669"/>
    <property type="project" value="InterPro"/>
</dbReference>
<accession>A0A1X2IP55</accession>
<dbReference type="AlphaFoldDB" id="A0A1X2IP55"/>
<evidence type="ECO:0000313" key="7">
    <source>
        <dbReference type="Proteomes" id="UP000193560"/>
    </source>
</evidence>
<comment type="caution">
    <text evidence="6">The sequence shown here is derived from an EMBL/GenBank/DDBJ whole genome shotgun (WGS) entry which is preliminary data.</text>
</comment>
<gene>
    <name evidence="6" type="ORF">BCR42DRAFT_410569</name>
</gene>
<dbReference type="STRING" id="90262.A0A1X2IP55"/>
<dbReference type="EMBL" id="MCGE01000007">
    <property type="protein sequence ID" value="ORZ19806.1"/>
    <property type="molecule type" value="Genomic_DNA"/>
</dbReference>
<reference evidence="6 7" key="1">
    <citation type="submission" date="2016-07" db="EMBL/GenBank/DDBJ databases">
        <title>Pervasive Adenine N6-methylation of Active Genes in Fungi.</title>
        <authorList>
            <consortium name="DOE Joint Genome Institute"/>
            <person name="Mondo S.J."/>
            <person name="Dannebaum R.O."/>
            <person name="Kuo R.C."/>
            <person name="Labutti K."/>
            <person name="Haridas S."/>
            <person name="Kuo A."/>
            <person name="Salamov A."/>
            <person name="Ahrendt S.R."/>
            <person name="Lipzen A."/>
            <person name="Sullivan W."/>
            <person name="Andreopoulos W.B."/>
            <person name="Clum A."/>
            <person name="Lindquist E."/>
            <person name="Daum C."/>
            <person name="Ramamoorthy G.K."/>
            <person name="Gryganskyi A."/>
            <person name="Culley D."/>
            <person name="Magnuson J.K."/>
            <person name="James T.Y."/>
            <person name="O'Malley M.A."/>
            <person name="Stajich J.E."/>
            <person name="Spatafora J.W."/>
            <person name="Visel A."/>
            <person name="Grigoriev I.V."/>
        </authorList>
    </citation>
    <scope>NUCLEOTIDE SEQUENCE [LARGE SCALE GENOMIC DNA]</scope>
    <source>
        <strain evidence="6 7">NRRL 1336</strain>
    </source>
</reference>
<comment type="similarity">
    <text evidence="2">Belongs to the SLX9 family.</text>
</comment>
<dbReference type="PANTHER" id="PTHR31109:SF2">
    <property type="entry name" value="RIBOSOME BIOGENESIS PROTEIN SLX9 HOMOLOG"/>
    <property type="match status" value="1"/>
</dbReference>
<comment type="subcellular location">
    <subcellularLocation>
        <location evidence="1">Nucleus</location>
        <location evidence="1">Nucleolus</location>
    </subcellularLocation>
</comment>
<evidence type="ECO:0000256" key="1">
    <source>
        <dbReference type="ARBA" id="ARBA00004604"/>
    </source>
</evidence>
<dbReference type="Proteomes" id="UP000193560">
    <property type="component" value="Unassembled WGS sequence"/>
</dbReference>
<evidence type="ECO:0000256" key="3">
    <source>
        <dbReference type="ARBA" id="ARBA00021321"/>
    </source>
</evidence>
<dbReference type="GO" id="GO:0005730">
    <property type="term" value="C:nucleolus"/>
    <property type="evidence" value="ECO:0007669"/>
    <property type="project" value="UniProtKB-SubCell"/>
</dbReference>
<dbReference type="GO" id="GO:0030688">
    <property type="term" value="C:preribosome, small subunit precursor"/>
    <property type="evidence" value="ECO:0007669"/>
    <property type="project" value="InterPro"/>
</dbReference>
<sequence>MPKAPRQKLSKTKLTDKSQKLSANIPTDDIAAKPVVNKAVKKKQRHEAWLEKLDHSYATKKKQQKKANKKGALNKGFDDFGDILQMIQKETPITADQAVSSATGTATTTATPSTPGSHIISTNKIKSKKAKKAAMMQEIVRFQKVMQHDAFKQDPLSTIRQHVQNSFT</sequence>
<protein>
    <recommendedName>
        <fullName evidence="3">Ribosome biogenesis protein SLX9</fullName>
    </recommendedName>
</protein>
<keyword evidence="7" id="KW-1185">Reference proteome</keyword>
<dbReference type="OrthoDB" id="18703at2759"/>
<evidence type="ECO:0000256" key="2">
    <source>
        <dbReference type="ARBA" id="ARBA00011022"/>
    </source>
</evidence>
<dbReference type="GO" id="GO:0000462">
    <property type="term" value="P:maturation of SSU-rRNA from tricistronic rRNA transcript (SSU-rRNA, 5.8S rRNA, LSU-rRNA)"/>
    <property type="evidence" value="ECO:0007669"/>
    <property type="project" value="InterPro"/>
</dbReference>
<proteinExistence type="inferred from homology"/>
<dbReference type="PANTHER" id="PTHR31109">
    <property type="entry name" value="PROTEIN FAM207A"/>
    <property type="match status" value="1"/>
</dbReference>
<dbReference type="Pfam" id="PF15341">
    <property type="entry name" value="SLX9"/>
    <property type="match status" value="1"/>
</dbReference>
<organism evidence="6 7">
    <name type="scientific">Absidia repens</name>
    <dbReference type="NCBI Taxonomy" id="90262"/>
    <lineage>
        <taxon>Eukaryota</taxon>
        <taxon>Fungi</taxon>
        <taxon>Fungi incertae sedis</taxon>
        <taxon>Mucoromycota</taxon>
        <taxon>Mucoromycotina</taxon>
        <taxon>Mucoromycetes</taxon>
        <taxon>Mucorales</taxon>
        <taxon>Cunninghamellaceae</taxon>
        <taxon>Absidia</taxon>
    </lineage>
</organism>
<feature type="compositionally biased region" description="Low complexity" evidence="5">
    <location>
        <begin position="100"/>
        <end position="124"/>
    </location>
</feature>
<keyword evidence="4" id="KW-0539">Nucleus</keyword>
<name>A0A1X2IP55_9FUNG</name>
<dbReference type="InterPro" id="IPR028160">
    <property type="entry name" value="Slx9-like"/>
</dbReference>
<feature type="region of interest" description="Disordered" evidence="5">
    <location>
        <begin position="95"/>
        <end position="128"/>
    </location>
</feature>